<evidence type="ECO:0000313" key="4">
    <source>
        <dbReference type="Proteomes" id="UP000756132"/>
    </source>
</evidence>
<accession>A0A9Q8P4X4</accession>
<sequence>MKYINAILPVALSFIVGASAQETSSTLMIPGPMEQSFTAISGTRTGGTMTTTSMPSMPESSTSTSASSGSQASVASSVVVNAGNPGGDSPPSTGPSAGDPGNVSQTGVSAAQNTGNPIVGAVRRQQALLLGLGVGAAFVV</sequence>
<evidence type="ECO:0000313" key="3">
    <source>
        <dbReference type="EMBL" id="UJO13291.1"/>
    </source>
</evidence>
<dbReference type="GeneID" id="71982559"/>
<feature type="signal peptide" evidence="2">
    <location>
        <begin position="1"/>
        <end position="20"/>
    </location>
</feature>
<reference evidence="3" key="1">
    <citation type="submission" date="2021-12" db="EMBL/GenBank/DDBJ databases">
        <authorList>
            <person name="Zaccaron A."/>
            <person name="Stergiopoulos I."/>
        </authorList>
    </citation>
    <scope>NUCLEOTIDE SEQUENCE</scope>
    <source>
        <strain evidence="3">Race5_Kim</strain>
    </source>
</reference>
<feature type="chain" id="PRO_5040216496" evidence="2">
    <location>
        <begin position="21"/>
        <end position="140"/>
    </location>
</feature>
<dbReference type="AlphaFoldDB" id="A0A9Q8P4X4"/>
<dbReference type="RefSeq" id="XP_047757657.1">
    <property type="nucleotide sequence ID" value="XM_047901829.1"/>
</dbReference>
<dbReference type="EMBL" id="CP090164">
    <property type="protein sequence ID" value="UJO13291.1"/>
    <property type="molecule type" value="Genomic_DNA"/>
</dbReference>
<feature type="region of interest" description="Disordered" evidence="1">
    <location>
        <begin position="37"/>
        <end position="111"/>
    </location>
</feature>
<evidence type="ECO:0000256" key="1">
    <source>
        <dbReference type="SAM" id="MobiDB-lite"/>
    </source>
</evidence>
<feature type="compositionally biased region" description="Low complexity" evidence="1">
    <location>
        <begin position="41"/>
        <end position="80"/>
    </location>
</feature>
<protein>
    <submittedName>
        <fullName evidence="3">Uncharacterized protein</fullName>
    </submittedName>
</protein>
<evidence type="ECO:0000256" key="2">
    <source>
        <dbReference type="SAM" id="SignalP"/>
    </source>
</evidence>
<keyword evidence="4" id="KW-1185">Reference proteome</keyword>
<name>A0A9Q8P4X4_PASFU</name>
<organism evidence="3 4">
    <name type="scientific">Passalora fulva</name>
    <name type="common">Tomato leaf mold</name>
    <name type="synonym">Cladosporium fulvum</name>
    <dbReference type="NCBI Taxonomy" id="5499"/>
    <lineage>
        <taxon>Eukaryota</taxon>
        <taxon>Fungi</taxon>
        <taxon>Dikarya</taxon>
        <taxon>Ascomycota</taxon>
        <taxon>Pezizomycotina</taxon>
        <taxon>Dothideomycetes</taxon>
        <taxon>Dothideomycetidae</taxon>
        <taxon>Mycosphaerellales</taxon>
        <taxon>Mycosphaerellaceae</taxon>
        <taxon>Fulvia</taxon>
    </lineage>
</organism>
<feature type="compositionally biased region" description="Low complexity" evidence="1">
    <location>
        <begin position="87"/>
        <end position="101"/>
    </location>
</feature>
<dbReference type="KEGG" id="ffu:CLAFUR5_02681"/>
<dbReference type="Proteomes" id="UP000756132">
    <property type="component" value="Chromosome 2"/>
</dbReference>
<reference evidence="3" key="2">
    <citation type="journal article" date="2022" name="Microb. Genom.">
        <title>A chromosome-scale genome assembly of the tomato pathogen Cladosporium fulvum reveals a compartmentalized genome architecture and the presence of a dispensable chromosome.</title>
        <authorList>
            <person name="Zaccaron A.Z."/>
            <person name="Chen L.H."/>
            <person name="Samaras A."/>
            <person name="Stergiopoulos I."/>
        </authorList>
    </citation>
    <scope>NUCLEOTIDE SEQUENCE</scope>
    <source>
        <strain evidence="3">Race5_Kim</strain>
    </source>
</reference>
<feature type="compositionally biased region" description="Polar residues" evidence="1">
    <location>
        <begin position="102"/>
        <end position="111"/>
    </location>
</feature>
<proteinExistence type="predicted"/>
<keyword evidence="2" id="KW-0732">Signal</keyword>
<gene>
    <name evidence="3" type="ORF">CLAFUR5_02681</name>
</gene>